<dbReference type="Proteomes" id="UP000274920">
    <property type="component" value="Unassembled WGS sequence"/>
</dbReference>
<dbReference type="InterPro" id="IPR039420">
    <property type="entry name" value="WalR-like"/>
</dbReference>
<dbReference type="InterPro" id="IPR036388">
    <property type="entry name" value="WH-like_DNA-bd_sf"/>
</dbReference>
<sequence length="234" mass="27628">MKYKIGIVEDDIKIAELLKAHLKKYGFEIWICNDFTNVAEHVLKHHLQLLLLDINLPCYDGFFWCKKIRRHSTLPIIFLSARSMDLDQIYAIECGGDDYLTKPFSYDLVTAKINAHLRRSYGEYALQETKKVELEHVTINLETLKLEYHEQAISLAKNEKDILERLFRAYPNHVKRNELLQLLWDTDMFVEENTLNVNIGRARKRLRELECPLEIKAIRNVGYVLEKINDEKNH</sequence>
<dbReference type="Pfam" id="PF00072">
    <property type="entry name" value="Response_reg"/>
    <property type="match status" value="1"/>
</dbReference>
<dbReference type="Gene3D" id="3.40.50.2300">
    <property type="match status" value="1"/>
</dbReference>
<dbReference type="PROSITE" id="PS51755">
    <property type="entry name" value="OMPR_PHOB"/>
    <property type="match status" value="1"/>
</dbReference>
<dbReference type="SMART" id="SM00448">
    <property type="entry name" value="REC"/>
    <property type="match status" value="1"/>
</dbReference>
<dbReference type="GO" id="GO:0006355">
    <property type="term" value="P:regulation of DNA-templated transcription"/>
    <property type="evidence" value="ECO:0007669"/>
    <property type="project" value="InterPro"/>
</dbReference>
<dbReference type="GO" id="GO:0032993">
    <property type="term" value="C:protein-DNA complex"/>
    <property type="evidence" value="ECO:0007669"/>
    <property type="project" value="TreeGrafter"/>
</dbReference>
<keyword evidence="2" id="KW-0805">Transcription regulation</keyword>
<proteinExistence type="predicted"/>
<keyword evidence="3 7" id="KW-0238">DNA-binding</keyword>
<dbReference type="PANTHER" id="PTHR48111:SF31">
    <property type="entry name" value="TRANSCRIPTIONAL REGULATORY PROTEIN YXDJ"/>
    <property type="match status" value="1"/>
</dbReference>
<dbReference type="InterPro" id="IPR001789">
    <property type="entry name" value="Sig_transdc_resp-reg_receiver"/>
</dbReference>
<dbReference type="SUPFAM" id="SSF52172">
    <property type="entry name" value="CheY-like"/>
    <property type="match status" value="1"/>
</dbReference>
<dbReference type="PANTHER" id="PTHR48111">
    <property type="entry name" value="REGULATOR OF RPOS"/>
    <property type="match status" value="1"/>
</dbReference>
<evidence type="ECO:0000313" key="11">
    <source>
        <dbReference type="Proteomes" id="UP000274920"/>
    </source>
</evidence>
<evidence type="ECO:0000256" key="4">
    <source>
        <dbReference type="ARBA" id="ARBA00023163"/>
    </source>
</evidence>
<dbReference type="EMBL" id="RHJS01000002">
    <property type="protein sequence ID" value="RRK34617.1"/>
    <property type="molecule type" value="Genomic_DNA"/>
</dbReference>
<evidence type="ECO:0000259" key="9">
    <source>
        <dbReference type="PROSITE" id="PS51755"/>
    </source>
</evidence>
<feature type="domain" description="Response regulatory" evidence="8">
    <location>
        <begin position="4"/>
        <end position="117"/>
    </location>
</feature>
<evidence type="ECO:0000256" key="7">
    <source>
        <dbReference type="PROSITE-ProRule" id="PRU01091"/>
    </source>
</evidence>
<evidence type="ECO:0000256" key="3">
    <source>
        <dbReference type="ARBA" id="ARBA00023125"/>
    </source>
</evidence>
<reference evidence="10" key="1">
    <citation type="submission" date="2018-10" db="EMBL/GenBank/DDBJ databases">
        <title>Schaedlerella arabinophila gen. nov. sp. nov., isolated from the mouse intestinal tract and comparative analysis with the genome of the closely related altered Schaedler flora strain ASF502.</title>
        <authorList>
            <person name="Miyake S."/>
            <person name="Soh M."/>
            <person name="Seedorf H."/>
        </authorList>
    </citation>
    <scope>NUCLEOTIDE SEQUENCE [LARGE SCALE GENOMIC DNA]</scope>
    <source>
        <strain evidence="10">DSM 106076</strain>
    </source>
</reference>
<feature type="DNA-binding region" description="OmpR/PhoB-type" evidence="7">
    <location>
        <begin position="129"/>
        <end position="227"/>
    </location>
</feature>
<evidence type="ECO:0000256" key="6">
    <source>
        <dbReference type="PROSITE-ProRule" id="PRU00169"/>
    </source>
</evidence>
<evidence type="ECO:0000259" key="8">
    <source>
        <dbReference type="PROSITE" id="PS50110"/>
    </source>
</evidence>
<protein>
    <recommendedName>
        <fullName evidence="1">Stage 0 sporulation protein A homolog</fullName>
    </recommendedName>
</protein>
<dbReference type="GO" id="GO:0000976">
    <property type="term" value="F:transcription cis-regulatory region binding"/>
    <property type="evidence" value="ECO:0007669"/>
    <property type="project" value="TreeGrafter"/>
</dbReference>
<keyword evidence="6" id="KW-0597">Phosphoprotein</keyword>
<feature type="domain" description="OmpR/PhoB-type" evidence="9">
    <location>
        <begin position="129"/>
        <end position="227"/>
    </location>
</feature>
<dbReference type="InterPro" id="IPR011006">
    <property type="entry name" value="CheY-like_superfamily"/>
</dbReference>
<organism evidence="10 11">
    <name type="scientific">Schaedlerella arabinosiphila</name>
    <dbReference type="NCBI Taxonomy" id="2044587"/>
    <lineage>
        <taxon>Bacteria</taxon>
        <taxon>Bacillati</taxon>
        <taxon>Bacillota</taxon>
        <taxon>Clostridia</taxon>
        <taxon>Lachnospirales</taxon>
        <taxon>Lachnospiraceae</taxon>
        <taxon>Schaedlerella</taxon>
    </lineage>
</organism>
<dbReference type="InterPro" id="IPR016032">
    <property type="entry name" value="Sig_transdc_resp-reg_C-effctor"/>
</dbReference>
<feature type="modified residue" description="4-aspartylphosphate" evidence="6">
    <location>
        <position position="53"/>
    </location>
</feature>
<evidence type="ECO:0000256" key="1">
    <source>
        <dbReference type="ARBA" id="ARBA00018672"/>
    </source>
</evidence>
<comment type="function">
    <text evidence="5">May play the central regulatory role in sporulation. It may be an element of the effector pathway responsible for the activation of sporulation genes in response to nutritional stress. Spo0A may act in concert with spo0H (a sigma factor) to control the expression of some genes that are critical to the sporulation process.</text>
</comment>
<dbReference type="SUPFAM" id="SSF46894">
    <property type="entry name" value="C-terminal effector domain of the bipartite response regulators"/>
    <property type="match status" value="1"/>
</dbReference>
<keyword evidence="4" id="KW-0804">Transcription</keyword>
<dbReference type="Gene3D" id="6.10.250.690">
    <property type="match status" value="1"/>
</dbReference>
<dbReference type="Pfam" id="PF00486">
    <property type="entry name" value="Trans_reg_C"/>
    <property type="match status" value="1"/>
</dbReference>
<dbReference type="PROSITE" id="PS50110">
    <property type="entry name" value="RESPONSE_REGULATORY"/>
    <property type="match status" value="1"/>
</dbReference>
<name>A0A3R8L434_9FIRM</name>
<evidence type="ECO:0000313" key="10">
    <source>
        <dbReference type="EMBL" id="RRK34617.1"/>
    </source>
</evidence>
<dbReference type="AlphaFoldDB" id="A0A3R8L434"/>
<dbReference type="CDD" id="cd00383">
    <property type="entry name" value="trans_reg_C"/>
    <property type="match status" value="1"/>
</dbReference>
<dbReference type="GO" id="GO:0000156">
    <property type="term" value="F:phosphorelay response regulator activity"/>
    <property type="evidence" value="ECO:0007669"/>
    <property type="project" value="TreeGrafter"/>
</dbReference>
<dbReference type="InterPro" id="IPR001867">
    <property type="entry name" value="OmpR/PhoB-type_DNA-bd"/>
</dbReference>
<dbReference type="SMART" id="SM00862">
    <property type="entry name" value="Trans_reg_C"/>
    <property type="match status" value="1"/>
</dbReference>
<comment type="caution">
    <text evidence="10">The sequence shown here is derived from an EMBL/GenBank/DDBJ whole genome shotgun (WGS) entry which is preliminary data.</text>
</comment>
<keyword evidence="11" id="KW-1185">Reference proteome</keyword>
<dbReference type="GO" id="GO:0005829">
    <property type="term" value="C:cytosol"/>
    <property type="evidence" value="ECO:0007669"/>
    <property type="project" value="TreeGrafter"/>
</dbReference>
<dbReference type="Gene3D" id="1.10.10.10">
    <property type="entry name" value="Winged helix-like DNA-binding domain superfamily/Winged helix DNA-binding domain"/>
    <property type="match status" value="1"/>
</dbReference>
<evidence type="ECO:0000256" key="5">
    <source>
        <dbReference type="ARBA" id="ARBA00024867"/>
    </source>
</evidence>
<gene>
    <name evidence="10" type="ORF">EBB54_27215</name>
</gene>
<evidence type="ECO:0000256" key="2">
    <source>
        <dbReference type="ARBA" id="ARBA00023015"/>
    </source>
</evidence>
<accession>A0A3R8L434</accession>
<dbReference type="RefSeq" id="WP_125129716.1">
    <property type="nucleotide sequence ID" value="NZ_RHJS01000002.1"/>
</dbReference>